<evidence type="ECO:0000256" key="7">
    <source>
        <dbReference type="SAM" id="MobiDB-lite"/>
    </source>
</evidence>
<dbReference type="Pfam" id="PF22602">
    <property type="entry name" value="NXF_NTF2"/>
    <property type="match status" value="1"/>
</dbReference>
<dbReference type="InterPro" id="IPR002075">
    <property type="entry name" value="NTF2_dom"/>
</dbReference>
<feature type="transmembrane region" description="Helical" evidence="8">
    <location>
        <begin position="1177"/>
        <end position="1198"/>
    </location>
</feature>
<reference evidence="11" key="1">
    <citation type="submission" date="2014-09" db="EMBL/GenBank/DDBJ databases">
        <title>Genome sequence of the luminous mushroom Mycena chlorophos for searching fungal bioluminescence genes.</title>
        <authorList>
            <person name="Tanaka Y."/>
            <person name="Kasuga D."/>
            <person name="Oba Y."/>
            <person name="Hase S."/>
            <person name="Sato K."/>
            <person name="Oba Y."/>
            <person name="Sakakibara Y."/>
        </authorList>
    </citation>
    <scope>NUCLEOTIDE SEQUENCE</scope>
</reference>
<evidence type="ECO:0000256" key="3">
    <source>
        <dbReference type="ARBA" id="ARBA00022692"/>
    </source>
</evidence>
<feature type="compositionally biased region" description="Basic and acidic residues" evidence="7">
    <location>
        <begin position="26"/>
        <end position="40"/>
    </location>
</feature>
<feature type="transmembrane region" description="Helical" evidence="8">
    <location>
        <begin position="1139"/>
        <end position="1157"/>
    </location>
</feature>
<feature type="transmembrane region" description="Helical" evidence="8">
    <location>
        <begin position="689"/>
        <end position="712"/>
    </location>
</feature>
<gene>
    <name evidence="11" type="ORF">MCHLO_12820</name>
</gene>
<comment type="subcellular location">
    <subcellularLocation>
        <location evidence="1">Membrane</location>
        <topology evidence="1">Multi-pass membrane protein</topology>
    </subcellularLocation>
</comment>
<dbReference type="InterPro" id="IPR032710">
    <property type="entry name" value="NTF2-like_dom_sf"/>
</dbReference>
<evidence type="ECO:0000256" key="4">
    <source>
        <dbReference type="ARBA" id="ARBA00022737"/>
    </source>
</evidence>
<feature type="transmembrane region" description="Helical" evidence="8">
    <location>
        <begin position="990"/>
        <end position="1017"/>
    </location>
</feature>
<feature type="transmembrane region" description="Helical" evidence="8">
    <location>
        <begin position="795"/>
        <end position="813"/>
    </location>
</feature>
<dbReference type="PANTHER" id="PTHR31794">
    <property type="entry name" value="AUXIN EFFLUX TRANSPORTER FAMILY PROTEIN (EUROFUNG)"/>
    <property type="match status" value="1"/>
</dbReference>
<feature type="domain" description="TAP-C" evidence="10">
    <location>
        <begin position="539"/>
        <end position="597"/>
    </location>
</feature>
<feature type="region of interest" description="Disordered" evidence="7">
    <location>
        <begin position="824"/>
        <end position="843"/>
    </location>
</feature>
<feature type="region of interest" description="Disordered" evidence="7">
    <location>
        <begin position="84"/>
        <end position="105"/>
    </location>
</feature>
<evidence type="ECO:0000256" key="6">
    <source>
        <dbReference type="ARBA" id="ARBA00023136"/>
    </source>
</evidence>
<feature type="compositionally biased region" description="Polar residues" evidence="7">
    <location>
        <begin position="891"/>
        <end position="905"/>
    </location>
</feature>
<dbReference type="Proteomes" id="UP000815677">
    <property type="component" value="Unassembled WGS sequence"/>
</dbReference>
<feature type="region of interest" description="Disordered" evidence="7">
    <location>
        <begin position="849"/>
        <end position="940"/>
    </location>
</feature>
<evidence type="ECO:0000256" key="2">
    <source>
        <dbReference type="ARBA" id="ARBA00022614"/>
    </source>
</evidence>
<evidence type="ECO:0000313" key="12">
    <source>
        <dbReference type="Proteomes" id="UP000815677"/>
    </source>
</evidence>
<dbReference type="Gene3D" id="1.10.8.10">
    <property type="entry name" value="DNA helicase RuvA subunit, C-terminal domain"/>
    <property type="match status" value="1"/>
</dbReference>
<protein>
    <submittedName>
        <fullName evidence="11">Uncharacterized protein</fullName>
    </submittedName>
</protein>
<dbReference type="Pfam" id="PF03547">
    <property type="entry name" value="Mem_trans"/>
    <property type="match status" value="1"/>
</dbReference>
<keyword evidence="5 8" id="KW-1133">Transmembrane helix</keyword>
<name>A0ABQ0LYJ6_MYCCL</name>
<keyword evidence="3 8" id="KW-0812">Transmembrane</keyword>
<evidence type="ECO:0000259" key="9">
    <source>
        <dbReference type="PROSITE" id="PS50177"/>
    </source>
</evidence>
<feature type="domain" description="NTF2" evidence="9">
    <location>
        <begin position="323"/>
        <end position="495"/>
    </location>
</feature>
<sequence length="1201" mass="131206">MFSSPTPAPGARTIAANALRSAGLAGDRDATMRDVSERPTGRKAASKHRSHRVRVYDINGAGSSRPLSSRMSDATQTDLVSIRGASRIPGPRPRRNAVSQSTGAALSPASTRILAGKSGRTIEHWTEFVRKRYDPQTKSLNLDSMQDDDIVRRHNLLTPGAPNSTAREAGVIFKLASKLKPPVETVSLANNGLVGIHLQYLDKYLPSIVNLSLQNNSLRGWKDLDAISGRKGKLLKLRELVLLGNPVRENEYSTGNSERYKREAFRRFLSLELLDQEPVTKIAFDVTQGDATAPAAGSVPAPSATTFPFEMGPSFIDGVDPSLVSNFLSRFFPAFDTQRPQLANVYTDASTFSFSANTSIPSRARIEGLNHHPQLPNQQKLNWKPWLEAGSRNLSRLSNDMIAAALHVGGSDIIQAQMKLPLTKHDILGAPENFCVDAFLAGVGLLVVVHGQFIEAPSQGVRSFDRHFMLAPAPDGSRAKTNGWDVVVLSDQFTIRGFSKPDAWRPGPLLVQATVDTNPPLNPRHLPPDQLELLNTVPEPQKPLVLQLCGRTRLNVKFALDCLNGNAWDLQRAIDNFKQVKATLGADDAPNASSVLLGPRSVVVRARSSPANVPKPYPEPPGSGMASSLQTPMTASDCSPVGTAVVDDGPFLPLLLTVFTSILEVFILCLAGYILAWKGILDKRTQKQLNRLNVSLFTPSLLFSKVAFFLSPEKLKELWIIPIFFVLVTSVSMGVAFVLGWVFRVKRSQRNFAMAAAMFMNSNSLPIALMQSLVVTVHGLKWGTEDNKNAMLGRALTYLVLYSTLGMVLRWSYGVRLLAQADEENGSDANARPEEEQQTSALPQHHLEFPSHEGTLRPTSLVFPDATNTESRAAPRRPDVLKSGHARRQSRFYNSFPNSPNQSRLQLPEVETRPNSATHSAFFGSPESSEESESDGEAENAPLMLPTTSAVQRTEAMVHARRPSHRTRQPSTTEAGYATLRRFRRRVHRAWVALNEFMTVPLWAALASVIVACVGPIQHALQDHMQPVKGALTSAGNCSIPLTLVVLGGYFYPEPPASPPVTTLSTSRSENSLLESVREMFGKQKQRVAEGTAPPARRGETKTVVIAVLARMVVTPMLLLPLMALSARFNIHAILDDPVFVVSNVLLLSAPPALTLAQITQAASGDAFERLISRTIFWAYCVVTPPATVLYVILGLMLSKL</sequence>
<keyword evidence="6 8" id="KW-0472">Membrane</keyword>
<dbReference type="InterPro" id="IPR005637">
    <property type="entry name" value="TAP_C_dom"/>
</dbReference>
<dbReference type="SMART" id="SM00804">
    <property type="entry name" value="TAP_C"/>
    <property type="match status" value="1"/>
</dbReference>
<organism evidence="11 12">
    <name type="scientific">Mycena chlorophos</name>
    <name type="common">Agaric fungus</name>
    <name type="synonym">Agaricus chlorophos</name>
    <dbReference type="NCBI Taxonomy" id="658473"/>
    <lineage>
        <taxon>Eukaryota</taxon>
        <taxon>Fungi</taxon>
        <taxon>Dikarya</taxon>
        <taxon>Basidiomycota</taxon>
        <taxon>Agaricomycotina</taxon>
        <taxon>Agaricomycetes</taxon>
        <taxon>Agaricomycetidae</taxon>
        <taxon>Agaricales</taxon>
        <taxon>Marasmiineae</taxon>
        <taxon>Mycenaceae</taxon>
        <taxon>Mycena</taxon>
    </lineage>
</organism>
<keyword evidence="12" id="KW-1185">Reference proteome</keyword>
<feature type="transmembrane region" description="Helical" evidence="8">
    <location>
        <begin position="755"/>
        <end position="775"/>
    </location>
</feature>
<feature type="region of interest" description="Disordered" evidence="7">
    <location>
        <begin position="608"/>
        <end position="630"/>
    </location>
</feature>
<accession>A0ABQ0LYJ6</accession>
<dbReference type="Gene3D" id="3.10.450.50">
    <property type="match status" value="1"/>
</dbReference>
<evidence type="ECO:0000313" key="11">
    <source>
        <dbReference type="EMBL" id="GAT56132.1"/>
    </source>
</evidence>
<keyword evidence="4" id="KW-0677">Repeat</keyword>
<dbReference type="Gene3D" id="3.80.10.10">
    <property type="entry name" value="Ribonuclease Inhibitor"/>
    <property type="match status" value="1"/>
</dbReference>
<evidence type="ECO:0000259" key="10">
    <source>
        <dbReference type="PROSITE" id="PS51281"/>
    </source>
</evidence>
<evidence type="ECO:0000256" key="8">
    <source>
        <dbReference type="SAM" id="Phobius"/>
    </source>
</evidence>
<dbReference type="Pfam" id="PF03943">
    <property type="entry name" value="TAP_C"/>
    <property type="match status" value="1"/>
</dbReference>
<dbReference type="InterPro" id="IPR004776">
    <property type="entry name" value="Mem_transp_PIN-like"/>
</dbReference>
<keyword evidence="2" id="KW-0433">Leucine-rich repeat</keyword>
<feature type="compositionally biased region" description="Acidic residues" evidence="7">
    <location>
        <begin position="928"/>
        <end position="938"/>
    </location>
</feature>
<dbReference type="SUPFAM" id="SSF52058">
    <property type="entry name" value="L domain-like"/>
    <property type="match status" value="1"/>
</dbReference>
<dbReference type="CDD" id="cd14342">
    <property type="entry name" value="UBA_TAP-C"/>
    <property type="match status" value="1"/>
</dbReference>
<dbReference type="SUPFAM" id="SSF46934">
    <property type="entry name" value="UBA-like"/>
    <property type="match status" value="1"/>
</dbReference>
<dbReference type="SUPFAM" id="SSF54427">
    <property type="entry name" value="NTF2-like"/>
    <property type="match status" value="1"/>
</dbReference>
<feature type="transmembrane region" description="Helical" evidence="8">
    <location>
        <begin position="718"/>
        <end position="743"/>
    </location>
</feature>
<feature type="region of interest" description="Disordered" evidence="7">
    <location>
        <begin position="22"/>
        <end position="52"/>
    </location>
</feature>
<dbReference type="PROSITE" id="PS50177">
    <property type="entry name" value="NTF2_DOMAIN"/>
    <property type="match status" value="1"/>
</dbReference>
<dbReference type="InterPro" id="IPR032675">
    <property type="entry name" value="LRR_dom_sf"/>
</dbReference>
<dbReference type="InterPro" id="IPR018222">
    <property type="entry name" value="Nuclear_transport_factor_2_euk"/>
</dbReference>
<dbReference type="PANTHER" id="PTHR31794:SF2">
    <property type="entry name" value="AUXIN EFFLUX TRANSPORTER FAMILY PROTEIN (EUROFUNG)"/>
    <property type="match status" value="1"/>
</dbReference>
<feature type="transmembrane region" description="Helical" evidence="8">
    <location>
        <begin position="1104"/>
        <end position="1127"/>
    </location>
</feature>
<feature type="transmembrane region" description="Helical" evidence="8">
    <location>
        <begin position="651"/>
        <end position="677"/>
    </location>
</feature>
<proteinExistence type="predicted"/>
<evidence type="ECO:0000256" key="1">
    <source>
        <dbReference type="ARBA" id="ARBA00004141"/>
    </source>
</evidence>
<dbReference type="EMBL" id="DF849253">
    <property type="protein sequence ID" value="GAT56132.1"/>
    <property type="molecule type" value="Genomic_DNA"/>
</dbReference>
<evidence type="ECO:0000256" key="5">
    <source>
        <dbReference type="ARBA" id="ARBA00022989"/>
    </source>
</evidence>
<dbReference type="PROSITE" id="PS51281">
    <property type="entry name" value="TAP_C"/>
    <property type="match status" value="1"/>
</dbReference>
<dbReference type="InterPro" id="IPR009060">
    <property type="entry name" value="UBA-like_sf"/>
</dbReference>